<gene>
    <name evidence="2" type="ORF">D1627_01570</name>
</gene>
<evidence type="ECO:0000313" key="2">
    <source>
        <dbReference type="EMBL" id="RIJ42575.1"/>
    </source>
</evidence>
<dbReference type="Proteomes" id="UP000266005">
    <property type="component" value="Unassembled WGS sequence"/>
</dbReference>
<keyword evidence="3" id="KW-1185">Reference proteome</keyword>
<evidence type="ECO:0000256" key="1">
    <source>
        <dbReference type="SAM" id="SignalP"/>
    </source>
</evidence>
<evidence type="ECO:0008006" key="4">
    <source>
        <dbReference type="Google" id="ProtNLM"/>
    </source>
</evidence>
<evidence type="ECO:0000313" key="3">
    <source>
        <dbReference type="Proteomes" id="UP000266005"/>
    </source>
</evidence>
<keyword evidence="1" id="KW-0732">Signal</keyword>
<sequence length="197" mass="21257">MKFSIAIAVIGISVLMLSQPFSAYSQSASRIGHSKDPATLKAGVSFVWLAENDSQGLMFSNSFNHYLGNRLAVGLNLGMLSAKRFDNSKQIYTVQNTFYMGSAEVTFDLMQSESVLFRIGGGPTARHRAEINSSLENVGTQDGSVTHVKTSEAGVVGFIENDFNILKNGVAGGRVGYFHYSKGTPVLSVGMHVGFKF</sequence>
<dbReference type="OrthoDB" id="851014at2"/>
<reference evidence="3" key="1">
    <citation type="submission" date="2018-08" db="EMBL/GenBank/DDBJ databases">
        <title>Mucilaginibacter sp. MYSH2.</title>
        <authorList>
            <person name="Seo T."/>
        </authorList>
    </citation>
    <scope>NUCLEOTIDE SEQUENCE [LARGE SCALE GENOMIC DNA]</scope>
    <source>
        <strain evidence="3">KIRAN</strain>
    </source>
</reference>
<dbReference type="RefSeq" id="WP_119430458.1">
    <property type="nucleotide sequence ID" value="NZ_QWGE01000001.1"/>
</dbReference>
<feature type="signal peptide" evidence="1">
    <location>
        <begin position="1"/>
        <end position="23"/>
    </location>
</feature>
<dbReference type="EMBL" id="QWGE01000001">
    <property type="protein sequence ID" value="RIJ42575.1"/>
    <property type="molecule type" value="Genomic_DNA"/>
</dbReference>
<accession>A0A399SLD3</accession>
<proteinExistence type="predicted"/>
<dbReference type="AlphaFoldDB" id="A0A399SLD3"/>
<organism evidence="2 3">
    <name type="scientific">Pontibacter oryzae</name>
    <dbReference type="NCBI Taxonomy" id="2304593"/>
    <lineage>
        <taxon>Bacteria</taxon>
        <taxon>Pseudomonadati</taxon>
        <taxon>Bacteroidota</taxon>
        <taxon>Cytophagia</taxon>
        <taxon>Cytophagales</taxon>
        <taxon>Hymenobacteraceae</taxon>
        <taxon>Pontibacter</taxon>
    </lineage>
</organism>
<name>A0A399SLD3_9BACT</name>
<protein>
    <recommendedName>
        <fullName evidence="4">Outer membrane protein beta-barrel domain-containing protein</fullName>
    </recommendedName>
</protein>
<feature type="chain" id="PRO_5017288877" description="Outer membrane protein beta-barrel domain-containing protein" evidence="1">
    <location>
        <begin position="24"/>
        <end position="197"/>
    </location>
</feature>
<comment type="caution">
    <text evidence="2">The sequence shown here is derived from an EMBL/GenBank/DDBJ whole genome shotgun (WGS) entry which is preliminary data.</text>
</comment>